<dbReference type="InterPro" id="IPR000600">
    <property type="entry name" value="ROK"/>
</dbReference>
<keyword evidence="3" id="KW-1185">Reference proteome</keyword>
<dbReference type="PANTHER" id="PTHR18964:SF149">
    <property type="entry name" value="BIFUNCTIONAL UDP-N-ACETYLGLUCOSAMINE 2-EPIMERASE_N-ACETYLMANNOSAMINE KINASE"/>
    <property type="match status" value="1"/>
</dbReference>
<proteinExistence type="inferred from homology"/>
<dbReference type="EMBL" id="JAHSPG010000016">
    <property type="protein sequence ID" value="MBV4359694.1"/>
    <property type="molecule type" value="Genomic_DNA"/>
</dbReference>
<comment type="caution">
    <text evidence="2">The sequence shown here is derived from an EMBL/GenBank/DDBJ whole genome shotgun (WGS) entry which is preliminary data.</text>
</comment>
<organism evidence="2 3">
    <name type="scientific">Pinibacter aurantiacus</name>
    <dbReference type="NCBI Taxonomy" id="2851599"/>
    <lineage>
        <taxon>Bacteria</taxon>
        <taxon>Pseudomonadati</taxon>
        <taxon>Bacteroidota</taxon>
        <taxon>Chitinophagia</taxon>
        <taxon>Chitinophagales</taxon>
        <taxon>Chitinophagaceae</taxon>
        <taxon>Pinibacter</taxon>
    </lineage>
</organism>
<dbReference type="CDD" id="cd23763">
    <property type="entry name" value="ASKHA_ATPase_ROK"/>
    <property type="match status" value="1"/>
</dbReference>
<protein>
    <submittedName>
        <fullName evidence="2">ROK family protein</fullName>
    </submittedName>
</protein>
<sequence length="306" mass="32930">MNSHVVIGADVGGSHITAAAVELQSGKIIAGSTYKQKVNAAAAPEEIITCWAKAIKASMNASEEVIEAIGIAMPGPFDYANGISYIRGLAKYESLYGLNVKELLKEELKFPGEIYFENDASCFGIGESWLGEGAGCKRVVAVTLGTGLGSAFVSDCEVQKTGNEIPEDGYLYKLPYKQGIAEDYISSRWLIKTFNDETGSKITEVKEINELALSGNISAQQLFCQMGTMLGEVLTPWLTRFNAQRLVIGGNVRNAHSFFLPSLKKVLETNQVNTGVYISTKGEESAIAGAAYLCSQFFVSKTSTAK</sequence>
<evidence type="ECO:0000313" key="3">
    <source>
        <dbReference type="Proteomes" id="UP000812270"/>
    </source>
</evidence>
<dbReference type="AlphaFoldDB" id="A0A9E2SDL7"/>
<evidence type="ECO:0000256" key="1">
    <source>
        <dbReference type="ARBA" id="ARBA00006479"/>
    </source>
</evidence>
<gene>
    <name evidence="2" type="ORF">KTO63_21170</name>
</gene>
<dbReference type="RefSeq" id="WP_217793962.1">
    <property type="nucleotide sequence ID" value="NZ_JAHSPG010000016.1"/>
</dbReference>
<dbReference type="Pfam" id="PF00480">
    <property type="entry name" value="ROK"/>
    <property type="match status" value="1"/>
</dbReference>
<comment type="similarity">
    <text evidence="1">Belongs to the ROK (NagC/XylR) family.</text>
</comment>
<name>A0A9E2SDL7_9BACT</name>
<accession>A0A9E2SDL7</accession>
<evidence type="ECO:0000313" key="2">
    <source>
        <dbReference type="EMBL" id="MBV4359694.1"/>
    </source>
</evidence>
<reference evidence="2" key="1">
    <citation type="submission" date="2021-06" db="EMBL/GenBank/DDBJ databases">
        <authorList>
            <person name="Huq M.A."/>
        </authorList>
    </citation>
    <scope>NUCLEOTIDE SEQUENCE</scope>
    <source>
        <strain evidence="2">MAH-26</strain>
    </source>
</reference>
<dbReference type="PANTHER" id="PTHR18964">
    <property type="entry name" value="ROK (REPRESSOR, ORF, KINASE) FAMILY"/>
    <property type="match status" value="1"/>
</dbReference>
<dbReference type="Proteomes" id="UP000812270">
    <property type="component" value="Unassembled WGS sequence"/>
</dbReference>